<reference evidence="2 3" key="4">
    <citation type="journal article" date="2011" name="BMC Genomics">
        <title>RNA-Seq improves annotation of protein-coding genes in the cucumber genome.</title>
        <authorList>
            <person name="Li Z."/>
            <person name="Zhang Z."/>
            <person name="Yan P."/>
            <person name="Huang S."/>
            <person name="Fei Z."/>
            <person name="Lin K."/>
        </authorList>
    </citation>
    <scope>NUCLEOTIDE SEQUENCE [LARGE SCALE GENOMIC DNA]</scope>
    <source>
        <strain evidence="3">cv. 9930</strain>
    </source>
</reference>
<dbReference type="EMBL" id="CM002927">
    <property type="protein sequence ID" value="KGN47207.1"/>
    <property type="molecule type" value="Genomic_DNA"/>
</dbReference>
<keyword evidence="1" id="KW-0732">Signal</keyword>
<gene>
    <name evidence="2" type="ORF">Csa_6G200320</name>
</gene>
<feature type="chain" id="PRO_5001965085" evidence="1">
    <location>
        <begin position="27"/>
        <end position="55"/>
    </location>
</feature>
<evidence type="ECO:0000256" key="1">
    <source>
        <dbReference type="SAM" id="SignalP"/>
    </source>
</evidence>
<name>A0A0A0KFK4_CUCSA</name>
<evidence type="ECO:0000313" key="2">
    <source>
        <dbReference type="EMBL" id="KGN47207.1"/>
    </source>
</evidence>
<reference evidence="2 3" key="1">
    <citation type="journal article" date="2009" name="Nat. Genet.">
        <title>The genome of the cucumber, Cucumis sativus L.</title>
        <authorList>
            <person name="Huang S."/>
            <person name="Li R."/>
            <person name="Zhang Z."/>
            <person name="Li L."/>
            <person name="Gu X."/>
            <person name="Fan W."/>
            <person name="Lucas W.J."/>
            <person name="Wang X."/>
            <person name="Xie B."/>
            <person name="Ni P."/>
            <person name="Ren Y."/>
            <person name="Zhu H."/>
            <person name="Li J."/>
            <person name="Lin K."/>
            <person name="Jin W."/>
            <person name="Fei Z."/>
            <person name="Li G."/>
            <person name="Staub J."/>
            <person name="Kilian A."/>
            <person name="van der Vossen E.A."/>
            <person name="Wu Y."/>
            <person name="Guo J."/>
            <person name="He J."/>
            <person name="Jia Z."/>
            <person name="Ren Y."/>
            <person name="Tian G."/>
            <person name="Lu Y."/>
            <person name="Ruan J."/>
            <person name="Qian W."/>
            <person name="Wang M."/>
            <person name="Huang Q."/>
            <person name="Li B."/>
            <person name="Xuan Z."/>
            <person name="Cao J."/>
            <person name="Asan"/>
            <person name="Wu Z."/>
            <person name="Zhang J."/>
            <person name="Cai Q."/>
            <person name="Bai Y."/>
            <person name="Zhao B."/>
            <person name="Han Y."/>
            <person name="Li Y."/>
            <person name="Li X."/>
            <person name="Wang S."/>
            <person name="Shi Q."/>
            <person name="Liu S."/>
            <person name="Cho W.K."/>
            <person name="Kim J.Y."/>
            <person name="Xu Y."/>
            <person name="Heller-Uszynska K."/>
            <person name="Miao H."/>
            <person name="Cheng Z."/>
            <person name="Zhang S."/>
            <person name="Wu J."/>
            <person name="Yang Y."/>
            <person name="Kang H."/>
            <person name="Li M."/>
            <person name="Liang H."/>
            <person name="Ren X."/>
            <person name="Shi Z."/>
            <person name="Wen M."/>
            <person name="Jian M."/>
            <person name="Yang H."/>
            <person name="Zhang G."/>
            <person name="Yang Z."/>
            <person name="Chen R."/>
            <person name="Liu S."/>
            <person name="Li J."/>
            <person name="Ma L."/>
            <person name="Liu H."/>
            <person name="Zhou Y."/>
            <person name="Zhao J."/>
            <person name="Fang X."/>
            <person name="Li G."/>
            <person name="Fang L."/>
            <person name="Li Y."/>
            <person name="Liu D."/>
            <person name="Zheng H."/>
            <person name="Zhang Y."/>
            <person name="Qin N."/>
            <person name="Li Z."/>
            <person name="Yang G."/>
            <person name="Yang S."/>
            <person name="Bolund L."/>
            <person name="Kristiansen K."/>
            <person name="Zheng H."/>
            <person name="Li S."/>
            <person name="Zhang X."/>
            <person name="Yang H."/>
            <person name="Wang J."/>
            <person name="Sun R."/>
            <person name="Zhang B."/>
            <person name="Jiang S."/>
            <person name="Wang J."/>
            <person name="Du Y."/>
            <person name="Li S."/>
        </authorList>
    </citation>
    <scope>NUCLEOTIDE SEQUENCE [LARGE SCALE GENOMIC DNA]</scope>
    <source>
        <strain evidence="3">cv. 9930</strain>
    </source>
</reference>
<feature type="signal peptide" evidence="1">
    <location>
        <begin position="1"/>
        <end position="26"/>
    </location>
</feature>
<organism evidence="2 3">
    <name type="scientific">Cucumis sativus</name>
    <name type="common">Cucumber</name>
    <dbReference type="NCBI Taxonomy" id="3659"/>
    <lineage>
        <taxon>Eukaryota</taxon>
        <taxon>Viridiplantae</taxon>
        <taxon>Streptophyta</taxon>
        <taxon>Embryophyta</taxon>
        <taxon>Tracheophyta</taxon>
        <taxon>Spermatophyta</taxon>
        <taxon>Magnoliopsida</taxon>
        <taxon>eudicotyledons</taxon>
        <taxon>Gunneridae</taxon>
        <taxon>Pentapetalae</taxon>
        <taxon>rosids</taxon>
        <taxon>fabids</taxon>
        <taxon>Cucurbitales</taxon>
        <taxon>Cucurbitaceae</taxon>
        <taxon>Benincaseae</taxon>
        <taxon>Cucumis</taxon>
    </lineage>
</organism>
<evidence type="ECO:0000313" key="3">
    <source>
        <dbReference type="Proteomes" id="UP000029981"/>
    </source>
</evidence>
<accession>A0A0A0KFK4</accession>
<proteinExistence type="predicted"/>
<reference evidence="2 3" key="3">
    <citation type="journal article" date="2010" name="BMC Genomics">
        <title>Transcriptome sequencing and comparative analysis of cucumber flowers with different sex types.</title>
        <authorList>
            <person name="Guo S."/>
            <person name="Zheng Y."/>
            <person name="Joung J.G."/>
            <person name="Liu S."/>
            <person name="Zhang Z."/>
            <person name="Crasta O.R."/>
            <person name="Sobral B.W."/>
            <person name="Xu Y."/>
            <person name="Huang S."/>
            <person name="Fei Z."/>
        </authorList>
    </citation>
    <scope>NUCLEOTIDE SEQUENCE [LARGE SCALE GENOMIC DNA]</scope>
    <source>
        <strain evidence="3">cv. 9930</strain>
    </source>
</reference>
<dbReference type="Proteomes" id="UP000029981">
    <property type="component" value="Chromosome 6"/>
</dbReference>
<dbReference type="Gramene" id="KGN47207">
    <property type="protein sequence ID" value="KGN47207"/>
    <property type="gene ID" value="Csa_6G200320"/>
</dbReference>
<sequence>MTKKMMAVFLLCILVLAALEISAVAAGEEANNIPRKKSLFSRIFDKLGVDMPKNN</sequence>
<dbReference type="AlphaFoldDB" id="A0A0A0KFK4"/>
<reference evidence="2 3" key="2">
    <citation type="journal article" date="2009" name="PLoS ONE">
        <title>An integrated genetic and cytogenetic map of the cucumber genome.</title>
        <authorList>
            <person name="Ren Y."/>
            <person name="Zhang Z."/>
            <person name="Liu J."/>
            <person name="Staub J.E."/>
            <person name="Han Y."/>
            <person name="Cheng Z."/>
            <person name="Li X."/>
            <person name="Lu J."/>
            <person name="Miao H."/>
            <person name="Kang H."/>
            <person name="Xie B."/>
            <person name="Gu X."/>
            <person name="Wang X."/>
            <person name="Du Y."/>
            <person name="Jin W."/>
            <person name="Huang S."/>
        </authorList>
    </citation>
    <scope>NUCLEOTIDE SEQUENCE [LARGE SCALE GENOMIC DNA]</scope>
    <source>
        <strain evidence="3">cv. 9930</strain>
    </source>
</reference>
<protein>
    <submittedName>
        <fullName evidence="2">Uncharacterized protein</fullName>
    </submittedName>
</protein>
<keyword evidence="3" id="KW-1185">Reference proteome</keyword>